<keyword evidence="5 6" id="KW-0472">Membrane</keyword>
<dbReference type="RefSeq" id="WP_188504997.1">
    <property type="nucleotide sequence ID" value="NZ_BMER01000001.1"/>
</dbReference>
<evidence type="ECO:0000256" key="5">
    <source>
        <dbReference type="ARBA" id="ARBA00023136"/>
    </source>
</evidence>
<evidence type="ECO:0000313" key="10">
    <source>
        <dbReference type="Proteomes" id="UP000660862"/>
    </source>
</evidence>
<evidence type="ECO:0000259" key="7">
    <source>
        <dbReference type="Pfam" id="PF02687"/>
    </source>
</evidence>
<dbReference type="GO" id="GO:0005886">
    <property type="term" value="C:plasma membrane"/>
    <property type="evidence" value="ECO:0007669"/>
    <property type="project" value="UniProtKB-SubCell"/>
</dbReference>
<reference evidence="9" key="1">
    <citation type="journal article" date="2014" name="Int. J. Syst. Evol. Microbiol.">
        <title>Complete genome sequence of Corynebacterium casei LMG S-19264T (=DSM 44701T), isolated from a smear-ripened cheese.</title>
        <authorList>
            <consortium name="US DOE Joint Genome Institute (JGI-PGF)"/>
            <person name="Walter F."/>
            <person name="Albersmeier A."/>
            <person name="Kalinowski J."/>
            <person name="Ruckert C."/>
        </authorList>
    </citation>
    <scope>NUCLEOTIDE SEQUENCE</scope>
    <source>
        <strain evidence="9">CGMCC 1.12195</strain>
    </source>
</reference>
<keyword evidence="2" id="KW-1003">Cell membrane</keyword>
<sequence length="812" mass="90335">MIKNFFTTTYRHLWRNKLFTVLNLLGLSIGISAALVISLIVYYEFSFDTFQRDSDRIYRIVIDANFNGVEGHSVGVPAPLGSAIPNEITGIEQTVPVFQFQGDATIHVRIDEDHASKPLLFKKQKDVVFTNNDYFRLLGYQWISGQQSSALAQPFTVVLTQSRARLYFPDLSPTAVIGKQLTYNDLTLTVSGVVGDLDKPTDFNGREFISLATIEASSLKENFMMDVWDDWMAYSQLYVKLSANQSAQAFQAQLNTFYQQHNTERGKDITLSLQPLHDIHFNRLYPNIGGRIAQKSTLYGLMAVAAFLLALGCINFINLTTAQASQRAKEIGVRKTMGSSKRQLIQQFLGETVVMTSVATVLSILSIPIILRLFSKFIPEGLTADFMFQPGYLFVLLLLVAVVSFLSGCYPALILSGFTPTSVLRNQVSGLTGQTRHAGVRKILTISQFAIAQFFILATLIVSQQINYSIDSDMGFDTGAIFKFDTPRDTAETKSRQLLHTVQSLPGVELASTGFHAPADRGVSFTTVSFHNGTEELKPTTQIRWGDEHYLDVYGIKLVAGRNISPGDATNELLVNEQFVKEIGFQRPEEALGKFLNWNGNAVPIVGIMKDFHHQSTRSSIMPLLFQKNNGSTFHVRLKPNRDGQSWSHAIAQIQKAYHGLYPDEDFNYQFVDEMIAQFYEHEQATASLLTWAMSLSILISCLGLLGLATYTINTRGKEIGIRKVLGATVGSIVQLLSKDFVKLVVIALVIASPIAWWAMNSWLADFAYRIDMEWWMFAGTGLVAMVTAALTVGSQAIRAALANPVDSLRDE</sequence>
<protein>
    <submittedName>
        <fullName evidence="9">ABC transporter permease</fullName>
    </submittedName>
</protein>
<comment type="subcellular location">
    <subcellularLocation>
        <location evidence="1">Cell membrane</location>
        <topology evidence="1">Multi-pass membrane protein</topology>
    </subcellularLocation>
</comment>
<feature type="domain" description="MacB-like periplasmic core" evidence="8">
    <location>
        <begin position="444"/>
        <end position="653"/>
    </location>
</feature>
<proteinExistence type="predicted"/>
<dbReference type="InterPro" id="IPR003838">
    <property type="entry name" value="ABC3_permease_C"/>
</dbReference>
<dbReference type="InterPro" id="IPR025857">
    <property type="entry name" value="MacB_PCD"/>
</dbReference>
<feature type="domain" description="MacB-like periplasmic core" evidence="8">
    <location>
        <begin position="20"/>
        <end position="255"/>
    </location>
</feature>
<dbReference type="PANTHER" id="PTHR30572:SF18">
    <property type="entry name" value="ABC-TYPE MACROLIDE FAMILY EXPORT SYSTEM PERMEASE COMPONENT 2"/>
    <property type="match status" value="1"/>
</dbReference>
<feature type="transmembrane region" description="Helical" evidence="6">
    <location>
        <begin position="775"/>
        <end position="794"/>
    </location>
</feature>
<feature type="transmembrane region" description="Helical" evidence="6">
    <location>
        <begin position="21"/>
        <end position="43"/>
    </location>
</feature>
<evidence type="ECO:0000256" key="4">
    <source>
        <dbReference type="ARBA" id="ARBA00022989"/>
    </source>
</evidence>
<feature type="domain" description="ABC3 transporter permease C-terminal" evidence="7">
    <location>
        <begin position="694"/>
        <end position="802"/>
    </location>
</feature>
<dbReference type="Pfam" id="PF12704">
    <property type="entry name" value="MacB_PCD"/>
    <property type="match status" value="2"/>
</dbReference>
<evidence type="ECO:0000313" key="9">
    <source>
        <dbReference type="EMBL" id="GGG81106.1"/>
    </source>
</evidence>
<keyword evidence="10" id="KW-1185">Reference proteome</keyword>
<evidence type="ECO:0000256" key="3">
    <source>
        <dbReference type="ARBA" id="ARBA00022692"/>
    </source>
</evidence>
<feature type="transmembrane region" description="Helical" evidence="6">
    <location>
        <begin position="391"/>
        <end position="415"/>
    </location>
</feature>
<feature type="transmembrane region" description="Helical" evidence="6">
    <location>
        <begin position="348"/>
        <end position="371"/>
    </location>
</feature>
<feature type="domain" description="ABC3 transporter permease C-terminal" evidence="7">
    <location>
        <begin position="303"/>
        <end position="417"/>
    </location>
</feature>
<feature type="transmembrane region" description="Helical" evidence="6">
    <location>
        <begin position="443"/>
        <end position="462"/>
    </location>
</feature>
<gene>
    <name evidence="9" type="ORF">GCM10007415_12100</name>
</gene>
<evidence type="ECO:0000259" key="8">
    <source>
        <dbReference type="Pfam" id="PF12704"/>
    </source>
</evidence>
<evidence type="ECO:0000256" key="1">
    <source>
        <dbReference type="ARBA" id="ARBA00004651"/>
    </source>
</evidence>
<reference evidence="9" key="2">
    <citation type="submission" date="2020-09" db="EMBL/GenBank/DDBJ databases">
        <authorList>
            <person name="Sun Q."/>
            <person name="Zhou Y."/>
        </authorList>
    </citation>
    <scope>NUCLEOTIDE SEQUENCE</scope>
    <source>
        <strain evidence="9">CGMCC 1.12195</strain>
    </source>
</reference>
<name>A0A917HJ03_9SPHI</name>
<dbReference type="GO" id="GO:0022857">
    <property type="term" value="F:transmembrane transporter activity"/>
    <property type="evidence" value="ECO:0007669"/>
    <property type="project" value="TreeGrafter"/>
</dbReference>
<organism evidence="9 10">
    <name type="scientific">Parapedobacter pyrenivorans</name>
    <dbReference type="NCBI Taxonomy" id="1305674"/>
    <lineage>
        <taxon>Bacteria</taxon>
        <taxon>Pseudomonadati</taxon>
        <taxon>Bacteroidota</taxon>
        <taxon>Sphingobacteriia</taxon>
        <taxon>Sphingobacteriales</taxon>
        <taxon>Sphingobacteriaceae</taxon>
        <taxon>Parapedobacter</taxon>
    </lineage>
</organism>
<evidence type="ECO:0000256" key="6">
    <source>
        <dbReference type="SAM" id="Phobius"/>
    </source>
</evidence>
<dbReference type="InterPro" id="IPR050250">
    <property type="entry name" value="Macrolide_Exporter_MacB"/>
</dbReference>
<keyword evidence="4 6" id="KW-1133">Transmembrane helix</keyword>
<accession>A0A917HJ03</accession>
<feature type="transmembrane region" description="Helical" evidence="6">
    <location>
        <begin position="741"/>
        <end position="760"/>
    </location>
</feature>
<evidence type="ECO:0000256" key="2">
    <source>
        <dbReference type="ARBA" id="ARBA00022475"/>
    </source>
</evidence>
<feature type="transmembrane region" description="Helical" evidence="6">
    <location>
        <begin position="689"/>
        <end position="713"/>
    </location>
</feature>
<dbReference type="AlphaFoldDB" id="A0A917HJ03"/>
<keyword evidence="3 6" id="KW-0812">Transmembrane</keyword>
<dbReference type="PANTHER" id="PTHR30572">
    <property type="entry name" value="MEMBRANE COMPONENT OF TRANSPORTER-RELATED"/>
    <property type="match status" value="1"/>
</dbReference>
<comment type="caution">
    <text evidence="9">The sequence shown here is derived from an EMBL/GenBank/DDBJ whole genome shotgun (WGS) entry which is preliminary data.</text>
</comment>
<dbReference type="Proteomes" id="UP000660862">
    <property type="component" value="Unassembled WGS sequence"/>
</dbReference>
<dbReference type="EMBL" id="BMER01000001">
    <property type="protein sequence ID" value="GGG81106.1"/>
    <property type="molecule type" value="Genomic_DNA"/>
</dbReference>
<dbReference type="Pfam" id="PF02687">
    <property type="entry name" value="FtsX"/>
    <property type="match status" value="2"/>
</dbReference>
<feature type="transmembrane region" description="Helical" evidence="6">
    <location>
        <begin position="298"/>
        <end position="319"/>
    </location>
</feature>